<organism evidence="3">
    <name type="scientific">Chlamydomonas euryale</name>
    <dbReference type="NCBI Taxonomy" id="1486919"/>
    <lineage>
        <taxon>Eukaryota</taxon>
        <taxon>Viridiplantae</taxon>
        <taxon>Chlorophyta</taxon>
        <taxon>core chlorophytes</taxon>
        <taxon>Chlorophyceae</taxon>
        <taxon>CS clade</taxon>
        <taxon>Chlamydomonadales</taxon>
        <taxon>Chlamydomonadaceae</taxon>
        <taxon>Chlamydomonas</taxon>
    </lineage>
</organism>
<name>A0A7R9VUN8_9CHLO</name>
<dbReference type="EMBL" id="HBEC01039758">
    <property type="protein sequence ID" value="CAD8306221.1"/>
    <property type="molecule type" value="Transcribed_RNA"/>
</dbReference>
<dbReference type="SUPFAM" id="SSF50729">
    <property type="entry name" value="PH domain-like"/>
    <property type="match status" value="1"/>
</dbReference>
<feature type="region of interest" description="Disordered" evidence="1">
    <location>
        <begin position="1"/>
        <end position="61"/>
    </location>
</feature>
<proteinExistence type="predicted"/>
<dbReference type="PROSITE" id="PS50003">
    <property type="entry name" value="PH_DOMAIN"/>
    <property type="match status" value="1"/>
</dbReference>
<sequence length="625" mass="65311">MDTEAGQVSGSGDLASSGSGPLPLPQENGNVPGAAEPASSSEQNIAGGPRSGDGRSVLPQSPSLARLNAAASVGSLAGVHRVSSTGSSLAARILHSASPRPPEDPQFDAATVSELLQMMSTPDSEPSRFTAEEILSSEALAAAARREYEALNAPSPSLPPGVQTATSELLRQRFALESIDADVEEESKVNCEVAQLVLQRMREGHASLESLVRVLGGLLAAEAAYTSAMLGISRSLQPGGGASGGGAAAPLQRSASGAVSIGPGGCGGGGAAAAAAASSDDPVRLLVQSFAAVPDCIGQSHRMLHGALASMLADCQRLFDLYTDAVKRTAADAAATQSSVAARRAALRAAFQRHASVCISFDGVLRVRGAGHLRKGPDADPWSTEGGLTREHQALQRSQADERALLKRAFRQTQELEARRLELSKQAVAAMAGSYRAALLPVQHDLVALMECAQETDTDARLGKLAEAAAVASELAGKLSDQQAQSMEVVCQELFCSPEIIRQGEMQFLDAPFSRWTSAHFVLTRAGFMHWFKSVDQMEPLGVLNLGRCQFEAGTAFCFHVMEVTPAGWLVGARHHRYSFQAPSVDDCCEWAIAIREAIEVAGGRALQYDENAAAVGVAVAEGAR</sequence>
<evidence type="ECO:0000256" key="1">
    <source>
        <dbReference type="SAM" id="MobiDB-lite"/>
    </source>
</evidence>
<protein>
    <recommendedName>
        <fullName evidence="2">PH domain-containing protein</fullName>
    </recommendedName>
</protein>
<dbReference type="Gene3D" id="2.30.29.30">
    <property type="entry name" value="Pleckstrin-homology domain (PH domain)/Phosphotyrosine-binding domain (PTB)"/>
    <property type="match status" value="1"/>
</dbReference>
<evidence type="ECO:0000313" key="3">
    <source>
        <dbReference type="EMBL" id="CAD8306221.1"/>
    </source>
</evidence>
<dbReference type="InterPro" id="IPR001849">
    <property type="entry name" value="PH_domain"/>
</dbReference>
<reference evidence="3" key="1">
    <citation type="submission" date="2021-01" db="EMBL/GenBank/DDBJ databases">
        <authorList>
            <person name="Corre E."/>
            <person name="Pelletier E."/>
            <person name="Niang G."/>
            <person name="Scheremetjew M."/>
            <person name="Finn R."/>
            <person name="Kale V."/>
            <person name="Holt S."/>
            <person name="Cochrane G."/>
            <person name="Meng A."/>
            <person name="Brown T."/>
            <person name="Cohen L."/>
        </authorList>
    </citation>
    <scope>NUCLEOTIDE SEQUENCE</scope>
    <source>
        <strain evidence="3">CCMP219</strain>
    </source>
</reference>
<dbReference type="Pfam" id="PF00169">
    <property type="entry name" value="PH"/>
    <property type="match status" value="1"/>
</dbReference>
<dbReference type="AlphaFoldDB" id="A0A7R9VUN8"/>
<feature type="compositionally biased region" description="Low complexity" evidence="1">
    <location>
        <begin position="10"/>
        <end position="21"/>
    </location>
</feature>
<gene>
    <name evidence="3" type="ORF">CEUR00632_LOCUS18484</name>
</gene>
<dbReference type="SMART" id="SM00233">
    <property type="entry name" value="PH"/>
    <property type="match status" value="1"/>
</dbReference>
<dbReference type="InterPro" id="IPR011993">
    <property type="entry name" value="PH-like_dom_sf"/>
</dbReference>
<evidence type="ECO:0000259" key="2">
    <source>
        <dbReference type="PROSITE" id="PS50003"/>
    </source>
</evidence>
<accession>A0A7R9VUN8</accession>
<feature type="domain" description="PH" evidence="2">
    <location>
        <begin position="499"/>
        <end position="600"/>
    </location>
</feature>